<gene>
    <name evidence="1" type="ORF">GCM10010253_41260</name>
</gene>
<comment type="caution">
    <text evidence="1">The sequence shown here is derived from an EMBL/GenBank/DDBJ whole genome shotgun (WGS) entry which is preliminary data.</text>
</comment>
<proteinExistence type="predicted"/>
<sequence length="131" mass="14129">MTIRPSGLRRAALTGTLALRRGGAQVGSEVREERRCWGGQLTGQMALDMRPRSTWRRLTKAIPVPDMTEACHGHLGAVHQYPLCGRLGLEEWDGVAPVTACGLGIADKSLAQDPKRGCEEGAVAPPPPREH</sequence>
<evidence type="ECO:0000313" key="1">
    <source>
        <dbReference type="EMBL" id="GGS62379.1"/>
    </source>
</evidence>
<name>A0ABQ2TBK3_STRBA</name>
<evidence type="ECO:0000313" key="2">
    <source>
        <dbReference type="Proteomes" id="UP000659767"/>
    </source>
</evidence>
<accession>A0ABQ2TBK3</accession>
<dbReference type="EMBL" id="BMSZ01000012">
    <property type="protein sequence ID" value="GGS62379.1"/>
    <property type="molecule type" value="Genomic_DNA"/>
</dbReference>
<dbReference type="Proteomes" id="UP000659767">
    <property type="component" value="Unassembled WGS sequence"/>
</dbReference>
<keyword evidence="2" id="KW-1185">Reference proteome</keyword>
<reference evidence="2" key="1">
    <citation type="journal article" date="2019" name="Int. J. Syst. Evol. Microbiol.">
        <title>The Global Catalogue of Microorganisms (GCM) 10K type strain sequencing project: providing services to taxonomists for standard genome sequencing and annotation.</title>
        <authorList>
            <consortium name="The Broad Institute Genomics Platform"/>
            <consortium name="The Broad Institute Genome Sequencing Center for Infectious Disease"/>
            <person name="Wu L."/>
            <person name="Ma J."/>
        </authorList>
    </citation>
    <scope>NUCLEOTIDE SEQUENCE [LARGE SCALE GENOMIC DNA]</scope>
    <source>
        <strain evidence="2">JCM 4350</strain>
    </source>
</reference>
<protein>
    <submittedName>
        <fullName evidence="1">Uncharacterized protein</fullName>
    </submittedName>
</protein>
<organism evidence="1 2">
    <name type="scientific">Streptomyces badius</name>
    <dbReference type="NCBI Taxonomy" id="1941"/>
    <lineage>
        <taxon>Bacteria</taxon>
        <taxon>Bacillati</taxon>
        <taxon>Actinomycetota</taxon>
        <taxon>Actinomycetes</taxon>
        <taxon>Kitasatosporales</taxon>
        <taxon>Streptomycetaceae</taxon>
        <taxon>Streptomyces</taxon>
    </lineage>
</organism>